<keyword evidence="3 13" id="KW-0540">Nuclease</keyword>
<dbReference type="PROSITE" id="PS01321">
    <property type="entry name" value="RUVC"/>
    <property type="match status" value="1"/>
</dbReference>
<dbReference type="AlphaFoldDB" id="M2XFX8"/>
<dbReference type="FunFam" id="3.30.420.10:FF:000002">
    <property type="entry name" value="Crossover junction endodeoxyribonuclease RuvC"/>
    <property type="match status" value="1"/>
</dbReference>
<dbReference type="GO" id="GO:0006281">
    <property type="term" value="P:DNA repair"/>
    <property type="evidence" value="ECO:0007669"/>
    <property type="project" value="UniProtKB-UniRule"/>
</dbReference>
<feature type="active site" evidence="13">
    <location>
        <position position="18"/>
    </location>
</feature>
<reference evidence="16 17" key="1">
    <citation type="journal article" date="2014" name="Genome Announc.">
        <title>Draft Genome Sequence of Kocuria palustris PEL.</title>
        <authorList>
            <person name="Sharma G."/>
            <person name="Khatri I."/>
            <person name="Subramanian S."/>
        </authorList>
    </citation>
    <scope>NUCLEOTIDE SEQUENCE [LARGE SCALE GENOMIC DNA]</scope>
    <source>
        <strain evidence="16 17">PEL</strain>
    </source>
</reference>
<sequence length="219" mass="23056">MGSAARAQAPEQVILGVDPGLTRCGFGIVRMRADRRAEWVHHEVQGTGADEPLEQRILRIAQAADQLLERFAPDAMAIERVFAQNNAPTVVGTAQASGVVIAAAAARGVPVAWHTPSEVKAAVTGDGSAEKAAVTKMIARILRLEQLPRPADAADALAIAVCHGWRSGVGAGLDAQAGTTTTHQGARTQLQRASQERGTALTPAQRAWQAAEQKARRGR</sequence>
<dbReference type="GO" id="GO:0048476">
    <property type="term" value="C:Holliday junction resolvase complex"/>
    <property type="evidence" value="ECO:0007669"/>
    <property type="project" value="UniProtKB-UniRule"/>
</dbReference>
<dbReference type="InterPro" id="IPR036397">
    <property type="entry name" value="RNaseH_sf"/>
</dbReference>
<dbReference type="GO" id="GO:0006310">
    <property type="term" value="P:DNA recombination"/>
    <property type="evidence" value="ECO:0007669"/>
    <property type="project" value="UniProtKB-UniRule"/>
</dbReference>
<evidence type="ECO:0000313" key="17">
    <source>
        <dbReference type="Proteomes" id="UP000009877"/>
    </source>
</evidence>
<keyword evidence="7 13" id="KW-0378">Hydrolase</keyword>
<keyword evidence="8 13" id="KW-0460">Magnesium</keyword>
<dbReference type="PANTHER" id="PTHR30194">
    <property type="entry name" value="CROSSOVER JUNCTION ENDODEOXYRIBONUCLEASE RUVC"/>
    <property type="match status" value="1"/>
</dbReference>
<evidence type="ECO:0000256" key="5">
    <source>
        <dbReference type="ARBA" id="ARBA00022759"/>
    </source>
</evidence>
<dbReference type="InterPro" id="IPR012337">
    <property type="entry name" value="RNaseH-like_sf"/>
</dbReference>
<dbReference type="Gene3D" id="3.30.420.10">
    <property type="entry name" value="Ribonuclease H-like superfamily/Ribonuclease H"/>
    <property type="match status" value="1"/>
</dbReference>
<dbReference type="EC" id="3.1.21.10" evidence="13 14"/>
<accession>M2XFX8</accession>
<dbReference type="InterPro" id="IPR020563">
    <property type="entry name" value="X-over_junc_endoDNase_Mg_BS"/>
</dbReference>
<keyword evidence="6 13" id="KW-0227">DNA damage</keyword>
<dbReference type="Pfam" id="PF02075">
    <property type="entry name" value="RuvC"/>
    <property type="match status" value="1"/>
</dbReference>
<gene>
    <name evidence="13" type="primary">ruvC</name>
    <name evidence="16" type="ORF">C884_00161</name>
</gene>
<dbReference type="NCBIfam" id="TIGR00228">
    <property type="entry name" value="ruvC"/>
    <property type="match status" value="1"/>
</dbReference>
<keyword evidence="2 13" id="KW-0963">Cytoplasm</keyword>
<evidence type="ECO:0000256" key="2">
    <source>
        <dbReference type="ARBA" id="ARBA00022490"/>
    </source>
</evidence>
<keyword evidence="9 13" id="KW-0238">DNA-binding</keyword>
<evidence type="ECO:0000256" key="8">
    <source>
        <dbReference type="ARBA" id="ARBA00022842"/>
    </source>
</evidence>
<proteinExistence type="inferred from homology"/>
<feature type="active site" evidence="13">
    <location>
        <position position="152"/>
    </location>
</feature>
<comment type="similarity">
    <text evidence="1 13">Belongs to the RuvC family.</text>
</comment>
<keyword evidence="4 13" id="KW-0479">Metal-binding</keyword>
<evidence type="ECO:0000256" key="1">
    <source>
        <dbReference type="ARBA" id="ARBA00009518"/>
    </source>
</evidence>
<keyword evidence="10 13" id="KW-0233">DNA recombination</keyword>
<dbReference type="RefSeq" id="WP_006213309.1">
    <property type="nucleotide sequence ID" value="NZ_ANHZ02000001.1"/>
</dbReference>
<feature type="binding site" evidence="13">
    <location>
        <position position="152"/>
    </location>
    <ligand>
        <name>Mg(2+)</name>
        <dbReference type="ChEBI" id="CHEBI:18420"/>
        <label>1</label>
    </ligand>
</feature>
<dbReference type="PRINTS" id="PR00696">
    <property type="entry name" value="RSOLVASERUVC"/>
</dbReference>
<dbReference type="STRING" id="71999.KPaMU14_05530"/>
<feature type="active site" evidence="13">
    <location>
        <position position="79"/>
    </location>
</feature>
<name>M2XFX8_9MICC</name>
<organism evidence="16 17">
    <name type="scientific">Kocuria palustris PEL</name>
    <dbReference type="NCBI Taxonomy" id="1236550"/>
    <lineage>
        <taxon>Bacteria</taxon>
        <taxon>Bacillati</taxon>
        <taxon>Actinomycetota</taxon>
        <taxon>Actinomycetes</taxon>
        <taxon>Micrococcales</taxon>
        <taxon>Micrococcaceae</taxon>
        <taxon>Kocuria</taxon>
    </lineage>
</organism>
<feature type="binding site" evidence="13">
    <location>
        <position position="18"/>
    </location>
    <ligand>
        <name>Mg(2+)</name>
        <dbReference type="ChEBI" id="CHEBI:18420"/>
        <label>1</label>
    </ligand>
</feature>
<comment type="cofactor">
    <cofactor evidence="13">
        <name>Mg(2+)</name>
        <dbReference type="ChEBI" id="CHEBI:18420"/>
    </cofactor>
    <text evidence="13">Binds 2 Mg(2+) ion per subunit.</text>
</comment>
<dbReference type="GO" id="GO:0005737">
    <property type="term" value="C:cytoplasm"/>
    <property type="evidence" value="ECO:0007669"/>
    <property type="project" value="UniProtKB-SubCell"/>
</dbReference>
<keyword evidence="11 13" id="KW-0234">DNA repair</keyword>
<comment type="caution">
    <text evidence="16">The sequence shown here is derived from an EMBL/GenBank/DDBJ whole genome shotgun (WGS) entry which is preliminary data.</text>
</comment>
<dbReference type="InterPro" id="IPR002176">
    <property type="entry name" value="X-over_junc_endoDNase_RuvC"/>
</dbReference>
<comment type="function">
    <text evidence="13">The RuvA-RuvB-RuvC complex processes Holliday junction (HJ) DNA during genetic recombination and DNA repair. Endonuclease that resolves HJ intermediates. Cleaves cruciform DNA by making single-stranded nicks across the HJ at symmetrical positions within the homologous arms, yielding a 5'-phosphate and a 3'-hydroxyl group; requires a central core of homology in the junction. The consensus cleavage sequence is 5'-(A/T)TT(C/G)-3'. Cleavage occurs on the 3'-side of the TT dinucleotide at the point of strand exchange. HJ branch migration catalyzed by RuvA-RuvB allows RuvC to scan DNA until it finds its consensus sequence, where it cleaves and resolves the cruciform DNA.</text>
</comment>
<keyword evidence="5 13" id="KW-0255">Endonuclease</keyword>
<dbReference type="CDD" id="cd16962">
    <property type="entry name" value="RuvC"/>
    <property type="match status" value="1"/>
</dbReference>
<comment type="catalytic activity">
    <reaction evidence="12 13">
        <text>Endonucleolytic cleavage at a junction such as a reciprocal single-stranded crossover between two homologous DNA duplexes (Holliday junction).</text>
        <dbReference type="EC" id="3.1.21.10"/>
    </reaction>
</comment>
<dbReference type="EMBL" id="ANHZ02000001">
    <property type="protein sequence ID" value="EME37966.1"/>
    <property type="molecule type" value="Genomic_DNA"/>
</dbReference>
<evidence type="ECO:0000256" key="6">
    <source>
        <dbReference type="ARBA" id="ARBA00022763"/>
    </source>
</evidence>
<evidence type="ECO:0000256" key="14">
    <source>
        <dbReference type="NCBIfam" id="TIGR00228"/>
    </source>
</evidence>
<protein>
    <recommendedName>
        <fullName evidence="13 14">Crossover junction endodeoxyribonuclease RuvC</fullName>
        <ecNumber evidence="13 14">3.1.21.10</ecNumber>
    </recommendedName>
    <alternativeName>
        <fullName evidence="13">Holliday junction nuclease RuvC</fullName>
    </alternativeName>
    <alternativeName>
        <fullName evidence="13">Holliday junction resolvase RuvC</fullName>
    </alternativeName>
</protein>
<feature type="binding site" evidence="13">
    <location>
        <position position="79"/>
    </location>
    <ligand>
        <name>Mg(2+)</name>
        <dbReference type="ChEBI" id="CHEBI:18420"/>
        <label>2</label>
    </ligand>
</feature>
<dbReference type="SUPFAM" id="SSF53098">
    <property type="entry name" value="Ribonuclease H-like"/>
    <property type="match status" value="1"/>
</dbReference>
<evidence type="ECO:0000313" key="16">
    <source>
        <dbReference type="EMBL" id="EME37966.1"/>
    </source>
</evidence>
<evidence type="ECO:0000256" key="10">
    <source>
        <dbReference type="ARBA" id="ARBA00023172"/>
    </source>
</evidence>
<comment type="subunit">
    <text evidence="13">Homodimer which binds Holliday junction (HJ) DNA. The HJ becomes 2-fold symmetrical on binding to RuvC with unstacked arms; it has a different conformation from HJ DNA in complex with RuvA. In the full resolvosome a probable DNA-RuvA(4)-RuvB(12)-RuvC(2) complex forms which resolves the HJ.</text>
</comment>
<evidence type="ECO:0000256" key="13">
    <source>
        <dbReference type="HAMAP-Rule" id="MF_00034"/>
    </source>
</evidence>
<evidence type="ECO:0000256" key="11">
    <source>
        <dbReference type="ARBA" id="ARBA00023204"/>
    </source>
</evidence>
<evidence type="ECO:0000256" key="9">
    <source>
        <dbReference type="ARBA" id="ARBA00023125"/>
    </source>
</evidence>
<dbReference type="GO" id="GO:0008821">
    <property type="term" value="F:crossover junction DNA endonuclease activity"/>
    <property type="evidence" value="ECO:0007669"/>
    <property type="project" value="UniProtKB-UniRule"/>
</dbReference>
<dbReference type="HAMAP" id="MF_00034">
    <property type="entry name" value="RuvC"/>
    <property type="match status" value="1"/>
</dbReference>
<keyword evidence="17" id="KW-1185">Reference proteome</keyword>
<dbReference type="GO" id="GO:0003677">
    <property type="term" value="F:DNA binding"/>
    <property type="evidence" value="ECO:0007669"/>
    <property type="project" value="UniProtKB-KW"/>
</dbReference>
<evidence type="ECO:0000256" key="3">
    <source>
        <dbReference type="ARBA" id="ARBA00022722"/>
    </source>
</evidence>
<evidence type="ECO:0000256" key="4">
    <source>
        <dbReference type="ARBA" id="ARBA00022723"/>
    </source>
</evidence>
<dbReference type="Proteomes" id="UP000009877">
    <property type="component" value="Unassembled WGS sequence"/>
</dbReference>
<dbReference type="GO" id="GO:0000287">
    <property type="term" value="F:magnesium ion binding"/>
    <property type="evidence" value="ECO:0007669"/>
    <property type="project" value="UniProtKB-UniRule"/>
</dbReference>
<feature type="region of interest" description="Disordered" evidence="15">
    <location>
        <begin position="193"/>
        <end position="219"/>
    </location>
</feature>
<evidence type="ECO:0000256" key="7">
    <source>
        <dbReference type="ARBA" id="ARBA00022801"/>
    </source>
</evidence>
<evidence type="ECO:0000256" key="15">
    <source>
        <dbReference type="SAM" id="MobiDB-lite"/>
    </source>
</evidence>
<evidence type="ECO:0000256" key="12">
    <source>
        <dbReference type="ARBA" id="ARBA00029354"/>
    </source>
</evidence>
<dbReference type="PANTHER" id="PTHR30194:SF3">
    <property type="entry name" value="CROSSOVER JUNCTION ENDODEOXYRIBONUCLEASE RUVC"/>
    <property type="match status" value="1"/>
</dbReference>
<comment type="subcellular location">
    <subcellularLocation>
        <location evidence="13">Cytoplasm</location>
    </subcellularLocation>
</comment>